<gene>
    <name evidence="9" type="primary">rfbC</name>
</gene>
<comment type="function">
    <text evidence="2">Catalyzes the epimerization of the C3' and C5'positions of dTDP-6-deoxy-D-xylo-4-hexulose, forming dTDP-6-deoxy-L-lyxo-4-hexulose.</text>
</comment>
<comment type="catalytic activity">
    <reaction evidence="1">
        <text>dTDP-4-dehydro-6-deoxy-alpha-D-glucose = dTDP-4-dehydro-beta-L-rhamnose</text>
        <dbReference type="Rhea" id="RHEA:16969"/>
        <dbReference type="ChEBI" id="CHEBI:57649"/>
        <dbReference type="ChEBI" id="CHEBI:62830"/>
        <dbReference type="EC" id="5.1.3.13"/>
    </reaction>
</comment>
<feature type="region of interest" description="Disordered" evidence="8">
    <location>
        <begin position="143"/>
        <end position="166"/>
    </location>
</feature>
<dbReference type="EMBL" id="DQ683725">
    <property type="protein sequence ID" value="ABG77518.1"/>
    <property type="molecule type" value="Genomic_DNA"/>
</dbReference>
<dbReference type="AlphaFoldDB" id="Q0PVA1"/>
<dbReference type="EC" id="5.1.3.13" evidence="3"/>
<reference evidence="9" key="1">
    <citation type="journal article" date="2007" name="Genomics">
        <title>Syntenic arrangements of the surface polysaccharide biosynthesis genes in Rhizobium leguminosarum.</title>
        <authorList>
            <person name="Krol J.E."/>
            <person name="Mazur A."/>
            <person name="Marczak M."/>
            <person name="Skorupska A."/>
        </authorList>
    </citation>
    <scope>NUCLEOTIDE SEQUENCE</scope>
    <source>
        <strain evidence="9">TA1</strain>
    </source>
</reference>
<dbReference type="SUPFAM" id="SSF51182">
    <property type="entry name" value="RmlC-like cupins"/>
    <property type="match status" value="1"/>
</dbReference>
<dbReference type="Pfam" id="PF00908">
    <property type="entry name" value="dTDP_sugar_isom"/>
    <property type="match status" value="1"/>
</dbReference>
<evidence type="ECO:0000256" key="2">
    <source>
        <dbReference type="ARBA" id="ARBA00001997"/>
    </source>
</evidence>
<evidence type="ECO:0000256" key="5">
    <source>
        <dbReference type="ARBA" id="ARBA00029758"/>
    </source>
</evidence>
<evidence type="ECO:0000256" key="1">
    <source>
        <dbReference type="ARBA" id="ARBA00001298"/>
    </source>
</evidence>
<evidence type="ECO:0000256" key="3">
    <source>
        <dbReference type="ARBA" id="ARBA00012098"/>
    </source>
</evidence>
<dbReference type="GO" id="GO:0008830">
    <property type="term" value="F:dTDP-4-dehydrorhamnose 3,5-epimerase activity"/>
    <property type="evidence" value="ECO:0007669"/>
    <property type="project" value="UniProtKB-EC"/>
</dbReference>
<name>Q0PVA1_RHILT</name>
<feature type="non-terminal residue" evidence="9">
    <location>
        <position position="166"/>
    </location>
</feature>
<evidence type="ECO:0000256" key="4">
    <source>
        <dbReference type="ARBA" id="ARBA00019595"/>
    </source>
</evidence>
<dbReference type="InterPro" id="IPR011051">
    <property type="entry name" value="RmlC_Cupin_sf"/>
</dbReference>
<evidence type="ECO:0000256" key="7">
    <source>
        <dbReference type="ARBA" id="ARBA00033311"/>
    </source>
</evidence>
<proteinExistence type="predicted"/>
<protein>
    <recommendedName>
        <fullName evidence="4">dTDP-4-dehydrorhamnose 3,5-epimerase</fullName>
        <ecNumber evidence="3">5.1.3.13</ecNumber>
    </recommendedName>
    <alternativeName>
        <fullName evidence="6">Thymidine diphospho-4-keto-rhamnose 3,5-epimerase</fullName>
    </alternativeName>
    <alternativeName>
        <fullName evidence="5">dTDP-4-keto-6-deoxyglucose 3,5-epimerase</fullName>
    </alternativeName>
    <alternativeName>
        <fullName evidence="7">dTDP-6-deoxy-D-xylo-4-hexulose 3,5-epimerase</fullName>
    </alternativeName>
</protein>
<feature type="region of interest" description="Disordered" evidence="8">
    <location>
        <begin position="1"/>
        <end position="23"/>
    </location>
</feature>
<dbReference type="Gene3D" id="2.60.120.10">
    <property type="entry name" value="Jelly Rolls"/>
    <property type="match status" value="1"/>
</dbReference>
<evidence type="ECO:0000256" key="8">
    <source>
        <dbReference type="SAM" id="MobiDB-lite"/>
    </source>
</evidence>
<evidence type="ECO:0000313" key="9">
    <source>
        <dbReference type="EMBL" id="ABG77518.1"/>
    </source>
</evidence>
<organism evidence="9">
    <name type="scientific">Rhizobium leguminosarum bv. trifolii</name>
    <dbReference type="NCBI Taxonomy" id="386"/>
    <lineage>
        <taxon>Bacteria</taxon>
        <taxon>Pseudomonadati</taxon>
        <taxon>Pseudomonadota</taxon>
        <taxon>Alphaproteobacteria</taxon>
        <taxon>Hyphomicrobiales</taxon>
        <taxon>Rhizobiaceae</taxon>
        <taxon>Rhizobium/Agrobacterium group</taxon>
        <taxon>Rhizobium</taxon>
    </lineage>
</organism>
<dbReference type="InterPro" id="IPR014710">
    <property type="entry name" value="RmlC-like_jellyroll"/>
</dbReference>
<accession>Q0PVA1</accession>
<feature type="compositionally biased region" description="Basic residues" evidence="8">
    <location>
        <begin position="1"/>
        <end position="12"/>
    </location>
</feature>
<evidence type="ECO:0000256" key="6">
    <source>
        <dbReference type="ARBA" id="ARBA00031424"/>
    </source>
</evidence>
<sequence>MRRRHRPHRIRRQLQSAQAGAFPAGEQTADLCAGEDGRDAAGLYPHPALEHQERGRCGQQQGWRLGRALRRCRAGTDGARMKFVPTAVSGAFVVEIDARSDDRGMFARTFDAQTSAAQGLVPVYPQCNVSQNRERGTLRGMHYQAQPRPEGSWCAPRAAGSSTGAR</sequence>
<dbReference type="InterPro" id="IPR000888">
    <property type="entry name" value="RmlC-like"/>
</dbReference>